<keyword evidence="1" id="KW-0472">Membrane</keyword>
<proteinExistence type="predicted"/>
<sequence length="134" mass="14634">MSLAFAIGTIVTNLLLTALIAGRIFWLTKTTNGTSDHTTKKYPRLVAIFLESGLLYPLTVLIGICFLSVATPVELQPITAQTMASSRLLNPFHFRPLISSPLHLQGIAPTLMMVRVDLSASVEKAPEEFSTQHV</sequence>
<evidence type="ECO:0000313" key="2">
    <source>
        <dbReference type="EMBL" id="KAF5373195.1"/>
    </source>
</evidence>
<dbReference type="OrthoDB" id="3354175at2759"/>
<dbReference type="AlphaFoldDB" id="A0A8H5GYB9"/>
<evidence type="ECO:0000256" key="1">
    <source>
        <dbReference type="SAM" id="Phobius"/>
    </source>
</evidence>
<keyword evidence="3" id="KW-1185">Reference proteome</keyword>
<keyword evidence="1" id="KW-0812">Transmembrane</keyword>
<feature type="transmembrane region" description="Helical" evidence="1">
    <location>
        <begin position="6"/>
        <end position="26"/>
    </location>
</feature>
<organism evidence="2 3">
    <name type="scientific">Collybiopsis confluens</name>
    <dbReference type="NCBI Taxonomy" id="2823264"/>
    <lineage>
        <taxon>Eukaryota</taxon>
        <taxon>Fungi</taxon>
        <taxon>Dikarya</taxon>
        <taxon>Basidiomycota</taxon>
        <taxon>Agaricomycotina</taxon>
        <taxon>Agaricomycetes</taxon>
        <taxon>Agaricomycetidae</taxon>
        <taxon>Agaricales</taxon>
        <taxon>Marasmiineae</taxon>
        <taxon>Omphalotaceae</taxon>
        <taxon>Collybiopsis</taxon>
    </lineage>
</organism>
<feature type="transmembrane region" description="Helical" evidence="1">
    <location>
        <begin position="46"/>
        <end position="69"/>
    </location>
</feature>
<accession>A0A8H5GYB9</accession>
<comment type="caution">
    <text evidence="2">The sequence shown here is derived from an EMBL/GenBank/DDBJ whole genome shotgun (WGS) entry which is preliminary data.</text>
</comment>
<evidence type="ECO:0000313" key="3">
    <source>
        <dbReference type="Proteomes" id="UP000518752"/>
    </source>
</evidence>
<keyword evidence="1" id="KW-1133">Transmembrane helix</keyword>
<protein>
    <submittedName>
        <fullName evidence="2">Uncharacterized protein</fullName>
    </submittedName>
</protein>
<name>A0A8H5GYB9_9AGAR</name>
<gene>
    <name evidence="2" type="ORF">D9757_010553</name>
</gene>
<dbReference type="EMBL" id="JAACJN010000107">
    <property type="protein sequence ID" value="KAF5373195.1"/>
    <property type="molecule type" value="Genomic_DNA"/>
</dbReference>
<reference evidence="2 3" key="1">
    <citation type="journal article" date="2020" name="ISME J.">
        <title>Uncovering the hidden diversity of litter-decomposition mechanisms in mushroom-forming fungi.</title>
        <authorList>
            <person name="Floudas D."/>
            <person name="Bentzer J."/>
            <person name="Ahren D."/>
            <person name="Johansson T."/>
            <person name="Persson P."/>
            <person name="Tunlid A."/>
        </authorList>
    </citation>
    <scope>NUCLEOTIDE SEQUENCE [LARGE SCALE GENOMIC DNA]</scope>
    <source>
        <strain evidence="2 3">CBS 406.79</strain>
    </source>
</reference>
<dbReference type="Proteomes" id="UP000518752">
    <property type="component" value="Unassembled WGS sequence"/>
</dbReference>